<accession>F2RBB2</accession>
<dbReference type="STRING" id="953739.SVEN_0953"/>
<gene>
    <name evidence="1" type="ordered locus">SVEN_0953</name>
</gene>
<evidence type="ECO:0000313" key="1">
    <source>
        <dbReference type="EMBL" id="CCA54240.1"/>
    </source>
</evidence>
<reference evidence="1 2" key="1">
    <citation type="journal article" date="2011" name="BMC Genomics">
        <title>Genome-wide analysis of the role of GlnR in Streptomyces venezuelae provides new insights into global nitrogen regulation in actinomycetes.</title>
        <authorList>
            <person name="Pullan S.T."/>
            <person name="Bibb M.J."/>
            <person name="Merrick M."/>
        </authorList>
    </citation>
    <scope>NUCLEOTIDE SEQUENCE [LARGE SCALE GENOMIC DNA]</scope>
    <source>
        <strain evidence="1">ATCC 10712</strain>
    </source>
</reference>
<name>F2RBB2_STRVP</name>
<dbReference type="EMBL" id="FR845719">
    <property type="protein sequence ID" value="CCA54240.1"/>
    <property type="molecule type" value="Genomic_DNA"/>
</dbReference>
<organism evidence="1 2">
    <name type="scientific">Streptomyces venezuelae (strain ATCC 10712 / CBS 650.69 / DSM 40230 / JCM 4526 / NBRC 13096 / PD 04745)</name>
    <dbReference type="NCBI Taxonomy" id="953739"/>
    <lineage>
        <taxon>Bacteria</taxon>
        <taxon>Bacillati</taxon>
        <taxon>Actinomycetota</taxon>
        <taxon>Actinomycetes</taxon>
        <taxon>Kitasatosporales</taxon>
        <taxon>Streptomycetaceae</taxon>
        <taxon>Streptomyces</taxon>
    </lineage>
</organism>
<protein>
    <submittedName>
        <fullName evidence="1">Uncharacterized protein</fullName>
    </submittedName>
</protein>
<dbReference type="KEGG" id="sve:SVEN_0953"/>
<dbReference type="Proteomes" id="UP000006854">
    <property type="component" value="Chromosome"/>
</dbReference>
<dbReference type="AlphaFoldDB" id="F2RBB2"/>
<sequence>MRSRALPTRGARRLALRPRCNHRPSPGRRPVVFWMVALLAIDGRQYVYRVYAPREALPADLFWAAFHCHEEDGGPRASDSFDAAEIWWIGDGAGPAAAELTVHQY</sequence>
<proteinExistence type="predicted"/>
<keyword evidence="2" id="KW-1185">Reference proteome</keyword>
<dbReference type="PATRIC" id="fig|953739.5.peg.2999"/>
<evidence type="ECO:0000313" key="2">
    <source>
        <dbReference type="Proteomes" id="UP000006854"/>
    </source>
</evidence>
<dbReference type="eggNOG" id="ENOG502ZVZG">
    <property type="taxonomic scope" value="Bacteria"/>
</dbReference>
<dbReference type="HOGENOM" id="CLU_177097_0_0_11"/>